<protein>
    <submittedName>
        <fullName evidence="2">DNA-binding transcriptional regulator YiaG</fullName>
    </submittedName>
</protein>
<dbReference type="CDD" id="cd00093">
    <property type="entry name" value="HTH_XRE"/>
    <property type="match status" value="1"/>
</dbReference>
<evidence type="ECO:0000313" key="3">
    <source>
        <dbReference type="Proteomes" id="UP000580654"/>
    </source>
</evidence>
<name>A0A840YHX8_9PROT</name>
<reference evidence="2 3" key="1">
    <citation type="submission" date="2020-08" db="EMBL/GenBank/DDBJ databases">
        <title>Genomic Encyclopedia of Type Strains, Phase IV (KMG-IV): sequencing the most valuable type-strain genomes for metagenomic binning, comparative biology and taxonomic classification.</title>
        <authorList>
            <person name="Goeker M."/>
        </authorList>
    </citation>
    <scope>NUCLEOTIDE SEQUENCE [LARGE SCALE GENOMIC DNA]</scope>
    <source>
        <strain evidence="2 3">DSM 25622</strain>
    </source>
</reference>
<comment type="caution">
    <text evidence="2">The sequence shown here is derived from an EMBL/GenBank/DDBJ whole genome shotgun (WGS) entry which is preliminary data.</text>
</comment>
<dbReference type="Gene3D" id="1.10.260.40">
    <property type="entry name" value="lambda repressor-like DNA-binding domains"/>
    <property type="match status" value="1"/>
</dbReference>
<evidence type="ECO:0000259" key="1">
    <source>
        <dbReference type="PROSITE" id="PS50943"/>
    </source>
</evidence>
<dbReference type="Proteomes" id="UP000580654">
    <property type="component" value="Unassembled WGS sequence"/>
</dbReference>
<dbReference type="AlphaFoldDB" id="A0A840YHX8"/>
<gene>
    <name evidence="2" type="ORF">FHS87_004109</name>
</gene>
<dbReference type="GO" id="GO:0003677">
    <property type="term" value="F:DNA binding"/>
    <property type="evidence" value="ECO:0007669"/>
    <property type="project" value="UniProtKB-KW"/>
</dbReference>
<dbReference type="InterPro" id="IPR001387">
    <property type="entry name" value="Cro/C1-type_HTH"/>
</dbReference>
<feature type="domain" description="HTH cro/C1-type" evidence="1">
    <location>
        <begin position="59"/>
        <end position="91"/>
    </location>
</feature>
<proteinExistence type="predicted"/>
<accession>A0A840YHX8</accession>
<dbReference type="SUPFAM" id="SSF47413">
    <property type="entry name" value="lambda repressor-like DNA-binding domains"/>
    <property type="match status" value="1"/>
</dbReference>
<sequence>MAVTRMSFAEIKARAHNVDRAKIEGASEADIRRYQVEDGEDPDSPPPAGRLVVPAAAVRAQLGMTQQAFSGLTGIPLGTLRNWEQGRVTPDPAARVLFAILSREPQAAMRALGRRQSNPYQVLGDVAAKPEFQLALKRTGERLKTLTHFAVTGALQLGREMERHLEESAGQSTERKTA</sequence>
<dbReference type="EMBL" id="JACIJD010000028">
    <property type="protein sequence ID" value="MBB5696041.1"/>
    <property type="molecule type" value="Genomic_DNA"/>
</dbReference>
<keyword evidence="3" id="KW-1185">Reference proteome</keyword>
<evidence type="ECO:0000313" key="2">
    <source>
        <dbReference type="EMBL" id="MBB5696041.1"/>
    </source>
</evidence>
<dbReference type="InterPro" id="IPR010982">
    <property type="entry name" value="Lambda_DNA-bd_dom_sf"/>
</dbReference>
<dbReference type="RefSeq" id="WP_184521149.1">
    <property type="nucleotide sequence ID" value="NZ_JACIJD010000028.1"/>
</dbReference>
<dbReference type="Pfam" id="PF01381">
    <property type="entry name" value="HTH_3"/>
    <property type="match status" value="1"/>
</dbReference>
<keyword evidence="2" id="KW-0238">DNA-binding</keyword>
<organism evidence="2 3">
    <name type="scientific">Muricoccus pecuniae</name>
    <dbReference type="NCBI Taxonomy" id="693023"/>
    <lineage>
        <taxon>Bacteria</taxon>
        <taxon>Pseudomonadati</taxon>
        <taxon>Pseudomonadota</taxon>
        <taxon>Alphaproteobacteria</taxon>
        <taxon>Acetobacterales</taxon>
        <taxon>Roseomonadaceae</taxon>
        <taxon>Muricoccus</taxon>
    </lineage>
</organism>
<dbReference type="PROSITE" id="PS50943">
    <property type="entry name" value="HTH_CROC1"/>
    <property type="match status" value="1"/>
</dbReference>